<reference evidence="2 3" key="1">
    <citation type="journal article" date="1995" name="Virology">
        <title>Coat protein of the Ectocarpus siliculosus virus.</title>
        <authorList>
            <person name="Klein M."/>
            <person name="Lanka S.T."/>
            <person name="Knippers R."/>
            <person name="Muller D.G."/>
        </authorList>
    </citation>
    <scope>NUCLEOTIDE SEQUENCE [LARGE SCALE GENOMIC DNA]</scope>
    <source>
        <strain evidence="3">Isolate New Zealand/Kaikoura/1988</strain>
    </source>
</reference>
<dbReference type="EMBL" id="AF204951">
    <property type="protein sequence ID" value="AAK14625.1"/>
    <property type="molecule type" value="Genomic_DNA"/>
</dbReference>
<keyword evidence="3" id="KW-1185">Reference proteome</keyword>
<reference evidence="2 3" key="4">
    <citation type="journal article" date="2000" name="Virology">
        <title>The brown algal virus EsV-1 particle contains a putative hybrid histidine kinase.</title>
        <authorList>
            <person name="Delaroque N."/>
            <person name="Wolf S."/>
            <person name="Muller D.G."/>
            <person name="Knippers R."/>
        </authorList>
    </citation>
    <scope>NUCLEOTIDE SEQUENCE [LARGE SCALE GENOMIC DNA]</scope>
    <source>
        <strain evidence="3">Isolate New Zealand/Kaikoura/1988</strain>
    </source>
</reference>
<evidence type="ECO:0000256" key="1">
    <source>
        <dbReference type="SAM" id="MobiDB-lite"/>
    </source>
</evidence>
<gene>
    <name evidence="2" type="primary">ORF 211</name>
</gene>
<organism evidence="2 3">
    <name type="scientific">Ectocarpus siliculosus virus 1 (isolate New Zealand/Kaikoura/1988)</name>
    <name type="common">EsV-1</name>
    <dbReference type="NCBI Taxonomy" id="654926"/>
    <lineage>
        <taxon>Viruses</taxon>
        <taxon>Varidnaviria</taxon>
        <taxon>Bamfordvirae</taxon>
        <taxon>Nucleocytoviricota</taxon>
        <taxon>Megaviricetes</taxon>
        <taxon>Algavirales</taxon>
        <taxon>Phycodnaviridae</taxon>
        <taxon>Phaeovirus</taxon>
        <taxon>Phaeovirus unasiliculosus</taxon>
        <taxon>Ectocarpus siliculosus virus 1</taxon>
    </lineage>
</organism>
<name>Q8QN79_ESV1K</name>
<proteinExistence type="predicted"/>
<protein>
    <submittedName>
        <fullName evidence="2">EsV-1-211</fullName>
    </submittedName>
</protein>
<evidence type="ECO:0000313" key="3">
    <source>
        <dbReference type="Proteomes" id="UP000000864"/>
    </source>
</evidence>
<organismHost>
    <name type="scientific">Ectocarpus siliculosus</name>
    <name type="common">Brown alga</name>
    <name type="synonym">Conferva siliculosa</name>
    <dbReference type="NCBI Taxonomy" id="2880"/>
</organismHost>
<dbReference type="KEGG" id="vg:920621"/>
<accession>Q8QN79</accession>
<evidence type="ECO:0000313" key="2">
    <source>
        <dbReference type="EMBL" id="AAK14625.1"/>
    </source>
</evidence>
<dbReference type="Proteomes" id="UP000000864">
    <property type="component" value="Segment"/>
</dbReference>
<reference evidence="2 3" key="3">
    <citation type="journal article" date="2000" name="Virology">
        <title>Characterization and immunolocalization of major structural proteins in the brown algal virus EsV-1.</title>
        <authorList>
            <person name="Delaroque N."/>
            <person name="Wolf S."/>
            <person name="Muller D.G."/>
            <person name="Knippers R."/>
        </authorList>
    </citation>
    <scope>NUCLEOTIDE SEQUENCE [LARGE SCALE GENOMIC DNA]</scope>
    <source>
        <strain evidence="3">Isolate New Zealand/Kaikoura/1988</strain>
    </source>
</reference>
<feature type="region of interest" description="Disordered" evidence="1">
    <location>
        <begin position="100"/>
        <end position="125"/>
    </location>
</feature>
<sequence>MNNNINNIVIDASSGDVAVKSMIKNIMPNLSESGILKTVHRVLGDYNGPKMSTRLMNGRLACAATLELCFDILDKMTGPPWRKWREESGNAFKKALRERVESVRSSSQTEQLQLQPPPQPQPPTQVGIKTAVLQNALRSININGSVRIDDGLGKASIIDTTRLVCPGASSAYAAQMFTRVLEKERDDGGNSFMQDAQHPTPIADRVDYIRINGHGNVTPVSDAKTIVEIIWLLPSGAAKEFRRQSAETICRVLGGDISLCGEIEQRCARLRSTEEGRAYQSFVTDQGPAKKQRAAMPAWFEYATAEEKRAYISIEATTSIVLAKKALVLGEIDVFKTCKEELKSVGQFDQRDEIEFADRIKDVQRRATRVDNMITAAPTVDTSPVSVCVAMPVDDTIDPETGLLTATPKCSPSVRGPETSICVEAGKMGISVGEKAGQVGKVVKRLYSERYGQEAGRNIPKRSTTFRGKPFSENTYYARDSDLIQRGIRIVCAPAATP</sequence>
<feature type="compositionally biased region" description="Low complexity" evidence="1">
    <location>
        <begin position="103"/>
        <end position="114"/>
    </location>
</feature>
<reference evidence="2 3" key="2">
    <citation type="journal article" date="1998" name="Adv. Virus Res.">
        <title>Viruses in marine brown algae.</title>
        <authorList>
            <person name="Muller D.G."/>
            <person name="Kapp M."/>
            <person name="Knippers R."/>
        </authorList>
    </citation>
    <scope>NUCLEOTIDE SEQUENCE [LARGE SCALE GENOMIC DNA]</scope>
    <source>
        <strain evidence="3">Isolate New Zealand/Kaikoura/1988</strain>
    </source>
</reference>